<comment type="subcellular location">
    <subcellularLocation>
        <location evidence="7">Cell membrane</location>
        <topology evidence="7">Peripheral membrane protein</topology>
        <orientation evidence="7">Cytoplasmic side</orientation>
    </subcellularLocation>
</comment>
<keyword evidence="3 7" id="KW-0813">Transport</keyword>
<keyword evidence="12" id="KW-1185">Reference proteome</keyword>
<evidence type="ECO:0000256" key="1">
    <source>
        <dbReference type="ARBA" id="ARBA00002378"/>
    </source>
</evidence>
<evidence type="ECO:0000256" key="5">
    <source>
        <dbReference type="ARBA" id="ARBA00022967"/>
    </source>
</evidence>
<dbReference type="InterPro" id="IPR014029">
    <property type="entry name" value="NADH_UbQ_OxRdtase_49kDa_CS"/>
</dbReference>
<keyword evidence="4 7" id="KW-0874">Quinone</keyword>
<dbReference type="PROSITE" id="PS00535">
    <property type="entry name" value="COMPLEX1_49K"/>
    <property type="match status" value="1"/>
</dbReference>
<evidence type="ECO:0000256" key="8">
    <source>
        <dbReference type="RuleBase" id="RU003685"/>
    </source>
</evidence>
<dbReference type="RefSeq" id="WP_420903598.1">
    <property type="nucleotide sequence ID" value="NZ_BAAFGK010000001.1"/>
</dbReference>
<reference evidence="11 12" key="1">
    <citation type="submission" date="2024-09" db="EMBL/GenBank/DDBJ databases">
        <title>Draft genome sequence of Candidatus Magnetaquicoccaceae bacterium FCR-1.</title>
        <authorList>
            <person name="Shimoshige H."/>
            <person name="Shimamura S."/>
            <person name="Taoka A."/>
            <person name="Kobayashi H."/>
            <person name="Maekawa T."/>
        </authorList>
    </citation>
    <scope>NUCLEOTIDE SEQUENCE [LARGE SCALE GENOMIC DNA]</scope>
    <source>
        <strain evidence="11 12">FCR-1</strain>
    </source>
</reference>
<feature type="transmembrane region" description="Helical" evidence="9">
    <location>
        <begin position="117"/>
        <end position="137"/>
    </location>
</feature>
<protein>
    <recommendedName>
        <fullName evidence="7">NADH-quinone oxidoreductase subunit D</fullName>
        <ecNumber evidence="7">7.1.1.-</ecNumber>
    </recommendedName>
    <alternativeName>
        <fullName evidence="7">NADH dehydrogenase I subunit D</fullName>
    </alternativeName>
    <alternativeName>
        <fullName evidence="7">NDH-1 subunit D</fullName>
    </alternativeName>
</protein>
<comment type="function">
    <text evidence="1 7">NDH-1 shuttles electrons from NADH, via FMN and iron-sulfur (Fe-S) centers, to quinones in the respiratory chain. The immediate electron acceptor for the enzyme in this species is believed to be ubiquinone. Couples the redox reaction to proton translocation (for every two electrons transferred, four hydrogen ions are translocated across the cytoplasmic membrane), and thus conserves the redox energy in a proton gradient.</text>
</comment>
<accession>A0ABQ0C4R4</accession>
<keyword evidence="7" id="KW-0830">Ubiquinone</keyword>
<keyword evidence="9" id="KW-1133">Transmembrane helix</keyword>
<dbReference type="NCBIfam" id="TIGR01962">
    <property type="entry name" value="NuoD"/>
    <property type="match status" value="1"/>
</dbReference>
<name>A0ABQ0C4R4_9PROT</name>
<dbReference type="Proteomes" id="UP001628193">
    <property type="component" value="Unassembled WGS sequence"/>
</dbReference>
<keyword evidence="7 9" id="KW-0472">Membrane</keyword>
<dbReference type="Gene3D" id="1.10.645.10">
    <property type="entry name" value="Cytochrome-c3 Hydrogenase, chain B"/>
    <property type="match status" value="1"/>
</dbReference>
<gene>
    <name evidence="7 11" type="primary">nuoD</name>
    <name evidence="11" type="ORF">SIID45300_00184</name>
</gene>
<dbReference type="InterPro" id="IPR022885">
    <property type="entry name" value="NDH1_su_D/H"/>
</dbReference>
<comment type="caution">
    <text evidence="11">The sequence shown here is derived from an EMBL/GenBank/DDBJ whole genome shotgun (WGS) entry which is preliminary data.</text>
</comment>
<evidence type="ECO:0000256" key="2">
    <source>
        <dbReference type="ARBA" id="ARBA00005769"/>
    </source>
</evidence>
<keyword evidence="9" id="KW-0812">Transmembrane</keyword>
<dbReference type="PANTHER" id="PTHR11993">
    <property type="entry name" value="NADH-UBIQUINONE OXIDOREDUCTASE 49 KDA SUBUNIT"/>
    <property type="match status" value="1"/>
</dbReference>
<comment type="similarity">
    <text evidence="2 7 8">Belongs to the complex I 49 kDa subunit family.</text>
</comment>
<dbReference type="Pfam" id="PF00346">
    <property type="entry name" value="Complex1_49kDa"/>
    <property type="match status" value="1"/>
</dbReference>
<evidence type="ECO:0000256" key="7">
    <source>
        <dbReference type="HAMAP-Rule" id="MF_01358"/>
    </source>
</evidence>
<evidence type="ECO:0000256" key="9">
    <source>
        <dbReference type="SAM" id="Phobius"/>
    </source>
</evidence>
<dbReference type="HAMAP" id="MF_01358">
    <property type="entry name" value="NDH1_NuoD"/>
    <property type="match status" value="1"/>
</dbReference>
<evidence type="ECO:0000256" key="4">
    <source>
        <dbReference type="ARBA" id="ARBA00022719"/>
    </source>
</evidence>
<dbReference type="EMBL" id="BAAFGK010000001">
    <property type="protein sequence ID" value="GAB0055885.1"/>
    <property type="molecule type" value="Genomic_DNA"/>
</dbReference>
<dbReference type="InterPro" id="IPR029014">
    <property type="entry name" value="NiFe-Hase_large"/>
</dbReference>
<evidence type="ECO:0000313" key="12">
    <source>
        <dbReference type="Proteomes" id="UP001628193"/>
    </source>
</evidence>
<evidence type="ECO:0000256" key="6">
    <source>
        <dbReference type="ARBA" id="ARBA00023027"/>
    </source>
</evidence>
<dbReference type="EC" id="7.1.1.-" evidence="7"/>
<dbReference type="NCBIfam" id="NF004739">
    <property type="entry name" value="PRK06075.1"/>
    <property type="match status" value="1"/>
</dbReference>
<comment type="subunit">
    <text evidence="7">NDH-1 is composed of 14 different subunits. Subunits NuoB, C, D, E, F, and G constitute the peripheral sector of the complex.</text>
</comment>
<keyword evidence="5 7" id="KW-1278">Translocase</keyword>
<dbReference type="PANTHER" id="PTHR11993:SF10">
    <property type="entry name" value="NADH DEHYDROGENASE [UBIQUINONE] IRON-SULFUR PROTEIN 2, MITOCHONDRIAL"/>
    <property type="match status" value="1"/>
</dbReference>
<feature type="domain" description="NADH-quinone oxidoreductase subunit D" evidence="10">
    <location>
        <begin position="126"/>
        <end position="396"/>
    </location>
</feature>
<comment type="catalytic activity">
    <reaction evidence="7">
        <text>a quinone + NADH + 5 H(+)(in) = a quinol + NAD(+) + 4 H(+)(out)</text>
        <dbReference type="Rhea" id="RHEA:57888"/>
        <dbReference type="ChEBI" id="CHEBI:15378"/>
        <dbReference type="ChEBI" id="CHEBI:24646"/>
        <dbReference type="ChEBI" id="CHEBI:57540"/>
        <dbReference type="ChEBI" id="CHEBI:57945"/>
        <dbReference type="ChEBI" id="CHEBI:132124"/>
    </reaction>
</comment>
<dbReference type="SUPFAM" id="SSF56762">
    <property type="entry name" value="HydB/Nqo4-like"/>
    <property type="match status" value="1"/>
</dbReference>
<keyword evidence="6 7" id="KW-0520">NAD</keyword>
<keyword evidence="7" id="KW-1003">Cell membrane</keyword>
<sequence length="396" mass="45093">METQAQKTEFLNYTVNFGPQHPAAHGVLRLLLELDGEVVERADPHIGFLHRGTEKLLEHKTYLQGVPYFDRLDYMSMMSEEHSWVLAVEKLMGVQAPERAQYIRVIYAELTRILNHLLFLGAHGLDVGAMTMFIYCFRERERIMDMYEAVCGARMHAAYFRPGGVARDFPEGLAEKIQSFTEDFPAKIDEYETLLTGNRIWKQRLVDIGVVSAAEALDMGYVGPMLRGSGIAWDLRKAEPYDAYDRVDFDIPIGKNGDSYDRYLVRVEELRQSNRIIAQCLKQMPRGPVKIENFKTSSPYRQEMKEGMESLIHHFKLFSEGFEAPPGEVYVATESPKGEFGVYIISHGGNKPYRVKIRAAGFNHLQSLKTILKGHMLADVTTIVGTIDIVFGEIDR</sequence>
<evidence type="ECO:0000313" key="11">
    <source>
        <dbReference type="EMBL" id="GAB0055885.1"/>
    </source>
</evidence>
<organism evidence="11 12">
    <name type="scientific">Candidatus Magnetaquiglobus chichijimensis</name>
    <dbReference type="NCBI Taxonomy" id="3141448"/>
    <lineage>
        <taxon>Bacteria</taxon>
        <taxon>Pseudomonadati</taxon>
        <taxon>Pseudomonadota</taxon>
        <taxon>Magnetococcia</taxon>
        <taxon>Magnetococcales</taxon>
        <taxon>Candidatus Magnetaquicoccaceae</taxon>
        <taxon>Candidatus Magnetaquiglobus</taxon>
    </lineage>
</organism>
<evidence type="ECO:0000259" key="10">
    <source>
        <dbReference type="Pfam" id="PF00346"/>
    </source>
</evidence>
<evidence type="ECO:0000256" key="3">
    <source>
        <dbReference type="ARBA" id="ARBA00022448"/>
    </source>
</evidence>
<proteinExistence type="inferred from homology"/>
<dbReference type="InterPro" id="IPR001135">
    <property type="entry name" value="NADH_Q_OxRdtase_suD"/>
</dbReference>